<evidence type="ECO:0008006" key="3">
    <source>
        <dbReference type="Google" id="ProtNLM"/>
    </source>
</evidence>
<accession>N0CYI2</accession>
<dbReference type="KEGG" id="sfi:SFUL_3710"/>
<dbReference type="InterPro" id="IPR057369">
    <property type="entry name" value="VG15"/>
</dbReference>
<gene>
    <name evidence="1" type="ORF">SFUL_3710</name>
</gene>
<dbReference type="AlphaFoldDB" id="N0CYI2"/>
<sequence>MSDAADSRYTQVQSLSQAVVAQVRAIWSGLDPANILASLQGDQGAAILQAVIAGQLTAAQGAQQFVMMAMAARNAAAPALAALAPEAFAGIASDGRPLATLLYTPAITTYTAYAAGMSQEAAALAGMNQMARMVSTQITDASRSATMVSMTTHRRCIAYVRVVKLPACGRCIILAGRQYSYSTGFQRHPKCDCGMDPIDIERWDDVPSPKDLVAQMSPEEQRKRLGAAAVDALDKGADLFQVVNARRGMETMTVHGRTVQATKEGITRRGLAGARLITGNPDAKIAPRNGGDVRVVSEFTRRTATGRQQTVRLRGARAPRLMPEEILRLADDREHQLRLLKKHGYIY</sequence>
<reference evidence="1 2" key="1">
    <citation type="submission" date="2013-04" db="EMBL/GenBank/DDBJ databases">
        <title>Complete genome sequence of Streptomyces fulvissimus.</title>
        <authorList>
            <person name="Myronovskyi M."/>
            <person name="Tokovenko B."/>
            <person name="Manderscheid N."/>
            <person name="Petzke L."/>
            <person name="Luzhetskyy A."/>
        </authorList>
    </citation>
    <scope>NUCLEOTIDE SEQUENCE [LARGE SCALE GENOMIC DNA]</scope>
    <source>
        <strain evidence="1 2">DSM 40593</strain>
    </source>
</reference>
<dbReference type="eggNOG" id="ENOG502Z85S">
    <property type="taxonomic scope" value="Bacteria"/>
</dbReference>
<dbReference type="HOGENOM" id="CLU_060261_0_0_11"/>
<protein>
    <recommendedName>
        <fullName evidence="3">Capsid maturation protease</fullName>
    </recommendedName>
</protein>
<dbReference type="Proteomes" id="UP000013304">
    <property type="component" value="Chromosome"/>
</dbReference>
<name>N0CYI2_STRMI</name>
<evidence type="ECO:0000313" key="2">
    <source>
        <dbReference type="Proteomes" id="UP000013304"/>
    </source>
</evidence>
<dbReference type="Pfam" id="PF25310">
    <property type="entry name" value="VG15"/>
    <property type="match status" value="1"/>
</dbReference>
<dbReference type="RefSeq" id="WP_015609980.1">
    <property type="nucleotide sequence ID" value="NC_021177.1"/>
</dbReference>
<evidence type="ECO:0000313" key="1">
    <source>
        <dbReference type="EMBL" id="AGK78628.1"/>
    </source>
</evidence>
<organism evidence="1 2">
    <name type="scientific">Streptomyces microflavus DSM 40593</name>
    <dbReference type="NCBI Taxonomy" id="1303692"/>
    <lineage>
        <taxon>Bacteria</taxon>
        <taxon>Bacillati</taxon>
        <taxon>Actinomycetota</taxon>
        <taxon>Actinomycetes</taxon>
        <taxon>Kitasatosporales</taxon>
        <taxon>Streptomycetaceae</taxon>
        <taxon>Streptomyces</taxon>
    </lineage>
</organism>
<dbReference type="EMBL" id="CP005080">
    <property type="protein sequence ID" value="AGK78628.1"/>
    <property type="molecule type" value="Genomic_DNA"/>
</dbReference>
<proteinExistence type="predicted"/>
<dbReference type="PATRIC" id="fig|1303692.3.peg.3724"/>